<dbReference type="AlphaFoldDB" id="A0AAD7KNU5"/>
<dbReference type="SUPFAM" id="SSF101936">
    <property type="entry name" value="DNA-binding pseudobarrel domain"/>
    <property type="match status" value="1"/>
</dbReference>
<dbReference type="Proteomes" id="UP001163823">
    <property type="component" value="Chromosome 14"/>
</dbReference>
<gene>
    <name evidence="7" type="ORF">O6P43_032542</name>
</gene>
<keyword evidence="5" id="KW-0539">Nucleus</keyword>
<keyword evidence="8" id="KW-1185">Reference proteome</keyword>
<keyword evidence="3" id="KW-0238">DNA-binding</keyword>
<dbReference type="PROSITE" id="PS50863">
    <property type="entry name" value="B3"/>
    <property type="match status" value="1"/>
</dbReference>
<sequence length="78" mass="8982">MEEIVDWGELLFRSTEPNEKPKVFRLLHGEDTYFEVLLEITREGFSIFQFTQGWTNFAHSTGLVVGDCVLFELIGSNP</sequence>
<evidence type="ECO:0000313" key="8">
    <source>
        <dbReference type="Proteomes" id="UP001163823"/>
    </source>
</evidence>
<evidence type="ECO:0000256" key="3">
    <source>
        <dbReference type="ARBA" id="ARBA00023125"/>
    </source>
</evidence>
<feature type="domain" description="TF-B3" evidence="6">
    <location>
        <begin position="1"/>
        <end position="78"/>
    </location>
</feature>
<dbReference type="GO" id="GO:0005634">
    <property type="term" value="C:nucleus"/>
    <property type="evidence" value="ECO:0007669"/>
    <property type="project" value="UniProtKB-SubCell"/>
</dbReference>
<keyword evidence="2" id="KW-0805">Transcription regulation</keyword>
<dbReference type="InterPro" id="IPR003340">
    <property type="entry name" value="B3_DNA-bd"/>
</dbReference>
<evidence type="ECO:0000313" key="7">
    <source>
        <dbReference type="EMBL" id="KAJ7942932.1"/>
    </source>
</evidence>
<dbReference type="KEGG" id="qsa:O6P43_032542"/>
<keyword evidence="4" id="KW-0804">Transcription</keyword>
<protein>
    <recommendedName>
        <fullName evidence="6">TF-B3 domain-containing protein</fullName>
    </recommendedName>
</protein>
<comment type="caution">
    <text evidence="7">The sequence shown here is derived from an EMBL/GenBank/DDBJ whole genome shotgun (WGS) entry which is preliminary data.</text>
</comment>
<accession>A0AAD7KNU5</accession>
<reference evidence="7" key="1">
    <citation type="journal article" date="2023" name="Science">
        <title>Elucidation of the pathway for biosynthesis of saponin adjuvants from the soapbark tree.</title>
        <authorList>
            <person name="Reed J."/>
            <person name="Orme A."/>
            <person name="El-Demerdash A."/>
            <person name="Owen C."/>
            <person name="Martin L.B.B."/>
            <person name="Misra R.C."/>
            <person name="Kikuchi S."/>
            <person name="Rejzek M."/>
            <person name="Martin A.C."/>
            <person name="Harkess A."/>
            <person name="Leebens-Mack J."/>
            <person name="Louveau T."/>
            <person name="Stephenson M.J."/>
            <person name="Osbourn A."/>
        </authorList>
    </citation>
    <scope>NUCLEOTIDE SEQUENCE</scope>
    <source>
        <strain evidence="7">S10</strain>
    </source>
</reference>
<evidence type="ECO:0000256" key="2">
    <source>
        <dbReference type="ARBA" id="ARBA00023015"/>
    </source>
</evidence>
<organism evidence="7 8">
    <name type="scientific">Quillaja saponaria</name>
    <name type="common">Soap bark tree</name>
    <dbReference type="NCBI Taxonomy" id="32244"/>
    <lineage>
        <taxon>Eukaryota</taxon>
        <taxon>Viridiplantae</taxon>
        <taxon>Streptophyta</taxon>
        <taxon>Embryophyta</taxon>
        <taxon>Tracheophyta</taxon>
        <taxon>Spermatophyta</taxon>
        <taxon>Magnoliopsida</taxon>
        <taxon>eudicotyledons</taxon>
        <taxon>Gunneridae</taxon>
        <taxon>Pentapetalae</taxon>
        <taxon>rosids</taxon>
        <taxon>fabids</taxon>
        <taxon>Fabales</taxon>
        <taxon>Quillajaceae</taxon>
        <taxon>Quillaja</taxon>
    </lineage>
</organism>
<proteinExistence type="predicted"/>
<evidence type="ECO:0000256" key="1">
    <source>
        <dbReference type="ARBA" id="ARBA00004123"/>
    </source>
</evidence>
<evidence type="ECO:0000256" key="5">
    <source>
        <dbReference type="ARBA" id="ARBA00023242"/>
    </source>
</evidence>
<evidence type="ECO:0000259" key="6">
    <source>
        <dbReference type="PROSITE" id="PS50863"/>
    </source>
</evidence>
<evidence type="ECO:0000256" key="4">
    <source>
        <dbReference type="ARBA" id="ARBA00023163"/>
    </source>
</evidence>
<dbReference type="GO" id="GO:0003677">
    <property type="term" value="F:DNA binding"/>
    <property type="evidence" value="ECO:0007669"/>
    <property type="project" value="UniProtKB-KW"/>
</dbReference>
<dbReference type="Gene3D" id="2.40.330.10">
    <property type="entry name" value="DNA-binding pseudobarrel domain"/>
    <property type="match status" value="1"/>
</dbReference>
<dbReference type="EMBL" id="JARAOO010000014">
    <property type="protein sequence ID" value="KAJ7942932.1"/>
    <property type="molecule type" value="Genomic_DNA"/>
</dbReference>
<name>A0AAD7KNU5_QUISA</name>
<comment type="subcellular location">
    <subcellularLocation>
        <location evidence="1">Nucleus</location>
    </subcellularLocation>
</comment>
<dbReference type="InterPro" id="IPR015300">
    <property type="entry name" value="DNA-bd_pseudobarrel_sf"/>
</dbReference>